<dbReference type="Proteomes" id="UP000649826">
    <property type="component" value="Unassembled WGS sequence"/>
</dbReference>
<reference evidence="2 3" key="1">
    <citation type="submission" date="2020-08" db="EMBL/GenBank/DDBJ databases">
        <title>Genome public.</title>
        <authorList>
            <person name="Liu C."/>
            <person name="Sun Q."/>
        </authorList>
    </citation>
    <scope>NUCLEOTIDE SEQUENCE [LARGE SCALE GENOMIC DNA]</scope>
    <source>
        <strain evidence="2 3">M29</strain>
    </source>
</reference>
<feature type="transmembrane region" description="Helical" evidence="1">
    <location>
        <begin position="32"/>
        <end position="53"/>
    </location>
</feature>
<protein>
    <submittedName>
        <fullName evidence="2">Uncharacterized protein</fullName>
    </submittedName>
</protein>
<keyword evidence="1" id="KW-0812">Transmembrane</keyword>
<feature type="transmembrane region" description="Helical" evidence="1">
    <location>
        <begin position="59"/>
        <end position="82"/>
    </location>
</feature>
<evidence type="ECO:0000313" key="2">
    <source>
        <dbReference type="EMBL" id="MBC5778664.1"/>
    </source>
</evidence>
<evidence type="ECO:0000256" key="1">
    <source>
        <dbReference type="SAM" id="Phobius"/>
    </source>
</evidence>
<keyword evidence="1" id="KW-0472">Membrane</keyword>
<proteinExistence type="predicted"/>
<keyword evidence="3" id="KW-1185">Reference proteome</keyword>
<sequence length="213" mass="24771">MTQNTKGRQNTSEKKVKKGDFGYFQSEKKRKLIITAILFAVPLFIFFTSWIYFKTRMTIWTVVTVVGCLPACKSLVGLIMILKCRPMDRTLYEQIREHQGELDMAYEMYMTFYEKSAYIDALAVCGNTVVAYSSDPKIHASYMEENCQKVVRKNGYKATVKIFTDFRPFLERLDSMNAHKDTLEEGIKFTPDEKYPELSRNELIRQTILALCL</sequence>
<dbReference type="EMBL" id="JACOQG010000003">
    <property type="protein sequence ID" value="MBC5778664.1"/>
    <property type="molecule type" value="Genomic_DNA"/>
</dbReference>
<gene>
    <name evidence="2" type="ORF">H8Z82_03120</name>
</gene>
<organism evidence="2 3">
    <name type="scientific">Blautia difficilis</name>
    <dbReference type="NCBI Taxonomy" id="2763027"/>
    <lineage>
        <taxon>Bacteria</taxon>
        <taxon>Bacillati</taxon>
        <taxon>Bacillota</taxon>
        <taxon>Clostridia</taxon>
        <taxon>Lachnospirales</taxon>
        <taxon>Lachnospiraceae</taxon>
        <taxon>Blautia</taxon>
    </lineage>
</organism>
<accession>A0ABR7IF60</accession>
<evidence type="ECO:0000313" key="3">
    <source>
        <dbReference type="Proteomes" id="UP000649826"/>
    </source>
</evidence>
<keyword evidence="1" id="KW-1133">Transmembrane helix</keyword>
<comment type="caution">
    <text evidence="2">The sequence shown here is derived from an EMBL/GenBank/DDBJ whole genome shotgun (WGS) entry which is preliminary data.</text>
</comment>
<name>A0ABR7IF60_9FIRM</name>
<dbReference type="RefSeq" id="WP_186994209.1">
    <property type="nucleotide sequence ID" value="NZ_JACOQG010000003.1"/>
</dbReference>